<organism evidence="1 2">
    <name type="scientific">Stylonychia lemnae</name>
    <name type="common">Ciliate</name>
    <dbReference type="NCBI Taxonomy" id="5949"/>
    <lineage>
        <taxon>Eukaryota</taxon>
        <taxon>Sar</taxon>
        <taxon>Alveolata</taxon>
        <taxon>Ciliophora</taxon>
        <taxon>Intramacronucleata</taxon>
        <taxon>Spirotrichea</taxon>
        <taxon>Stichotrichia</taxon>
        <taxon>Sporadotrichida</taxon>
        <taxon>Oxytrichidae</taxon>
        <taxon>Stylonychinae</taxon>
        <taxon>Stylonychia</taxon>
    </lineage>
</organism>
<gene>
    <name evidence="1" type="primary">Contig12025.g12863</name>
    <name evidence="1" type="ORF">STYLEM_15858</name>
</gene>
<accession>A0A078AWB7</accession>
<dbReference type="Proteomes" id="UP000039865">
    <property type="component" value="Unassembled WGS sequence"/>
</dbReference>
<dbReference type="EMBL" id="CCKQ01014954">
    <property type="protein sequence ID" value="CDW86760.1"/>
    <property type="molecule type" value="Genomic_DNA"/>
</dbReference>
<dbReference type="AlphaFoldDB" id="A0A078AWB7"/>
<name>A0A078AWB7_STYLE</name>
<evidence type="ECO:0000313" key="1">
    <source>
        <dbReference type="EMBL" id="CDW86760.1"/>
    </source>
</evidence>
<dbReference type="InParanoid" id="A0A078AWB7"/>
<evidence type="ECO:0000313" key="2">
    <source>
        <dbReference type="Proteomes" id="UP000039865"/>
    </source>
</evidence>
<proteinExistence type="predicted"/>
<sequence length="223" mass="26023">MTQTIYSTPFNQLLQNIQIDTKLIPIYIFFALEDLEQVRIQKLKEQFLDMFHLNDQEKKVLDFNFNQFGSFADQWFNDVFSNEDLKFQLFLPLCTGGNMLNDIGLNGGFNNMLESAFELLNVNQYNQSVIYNKKLFDQNEKLVQLKDQKPVDNHVKSDQLPEQIQLAEFAVKNVDKDHLELIPRKQRQEISSDIDLTKFAPQKVLRKESAQNGKMRKAKGLAI</sequence>
<protein>
    <submittedName>
        <fullName evidence="1">Uncharacterized protein</fullName>
    </submittedName>
</protein>
<keyword evidence="2" id="KW-1185">Reference proteome</keyword>
<reference evidence="1 2" key="1">
    <citation type="submission" date="2014-06" db="EMBL/GenBank/DDBJ databases">
        <authorList>
            <person name="Swart Estienne"/>
        </authorList>
    </citation>
    <scope>NUCLEOTIDE SEQUENCE [LARGE SCALE GENOMIC DNA]</scope>
    <source>
        <strain evidence="1 2">130c</strain>
    </source>
</reference>